<dbReference type="PANTHER" id="PTHR34414:SF1">
    <property type="entry name" value="SUBTILISIN-LIKE SERINE PROTEASE"/>
    <property type="match status" value="1"/>
</dbReference>
<dbReference type="InterPro" id="IPR046536">
    <property type="entry name" value="DUF6601"/>
</dbReference>
<organism evidence="3 4">
    <name type="scientific">Lojkania enalia</name>
    <dbReference type="NCBI Taxonomy" id="147567"/>
    <lineage>
        <taxon>Eukaryota</taxon>
        <taxon>Fungi</taxon>
        <taxon>Dikarya</taxon>
        <taxon>Ascomycota</taxon>
        <taxon>Pezizomycotina</taxon>
        <taxon>Dothideomycetes</taxon>
        <taxon>Pleosporomycetidae</taxon>
        <taxon>Pleosporales</taxon>
        <taxon>Pleosporales incertae sedis</taxon>
        <taxon>Lojkania</taxon>
    </lineage>
</organism>
<feature type="compositionally biased region" description="Basic and acidic residues" evidence="1">
    <location>
        <begin position="1"/>
        <end position="11"/>
    </location>
</feature>
<protein>
    <submittedName>
        <fullName evidence="3">Uncharacterized protein</fullName>
    </submittedName>
</protein>
<evidence type="ECO:0000313" key="4">
    <source>
        <dbReference type="Proteomes" id="UP000800093"/>
    </source>
</evidence>
<evidence type="ECO:0000256" key="2">
    <source>
        <dbReference type="SAM" id="Phobius"/>
    </source>
</evidence>
<name>A0A9P4NBH0_9PLEO</name>
<feature type="region of interest" description="Disordered" evidence="1">
    <location>
        <begin position="1"/>
        <end position="35"/>
    </location>
</feature>
<evidence type="ECO:0000313" key="3">
    <source>
        <dbReference type="EMBL" id="KAF2270192.1"/>
    </source>
</evidence>
<feature type="transmembrane region" description="Helical" evidence="2">
    <location>
        <begin position="301"/>
        <end position="324"/>
    </location>
</feature>
<dbReference type="EMBL" id="ML986580">
    <property type="protein sequence ID" value="KAF2270192.1"/>
    <property type="molecule type" value="Genomic_DNA"/>
</dbReference>
<dbReference type="Proteomes" id="UP000800093">
    <property type="component" value="Unassembled WGS sequence"/>
</dbReference>
<evidence type="ECO:0000256" key="1">
    <source>
        <dbReference type="SAM" id="MobiDB-lite"/>
    </source>
</evidence>
<dbReference type="AlphaFoldDB" id="A0A9P4NBH0"/>
<reference evidence="4" key="1">
    <citation type="journal article" date="2020" name="Stud. Mycol.">
        <title>101 Dothideomycetes genomes: A test case for predicting lifestyles and emergence of pathogens.</title>
        <authorList>
            <person name="Haridas S."/>
            <person name="Albert R."/>
            <person name="Binder M."/>
            <person name="Bloem J."/>
            <person name="LaButti K."/>
            <person name="Salamov A."/>
            <person name="Andreopoulos B."/>
            <person name="Baker S."/>
            <person name="Barry K."/>
            <person name="Bills G."/>
            <person name="Bluhm B."/>
            <person name="Cannon C."/>
            <person name="Castanera R."/>
            <person name="Culley D."/>
            <person name="Daum C."/>
            <person name="Ezra D."/>
            <person name="Gonzalez J."/>
            <person name="Henrissat B."/>
            <person name="Kuo A."/>
            <person name="Liang C."/>
            <person name="Lipzen A."/>
            <person name="Lutzoni F."/>
            <person name="Magnuson J."/>
            <person name="Mondo S."/>
            <person name="Nolan M."/>
            <person name="Ohm R."/>
            <person name="Pangilinan J."/>
            <person name="Park H.-J."/>
            <person name="Ramirez L."/>
            <person name="Alfaro M."/>
            <person name="Sun H."/>
            <person name="Tritt A."/>
            <person name="Yoshinaga Y."/>
            <person name="Zwiers L.-H."/>
            <person name="Turgeon B."/>
            <person name="Goodwin S."/>
            <person name="Spatafora J."/>
            <person name="Crous P."/>
            <person name="Grigoriev I."/>
        </authorList>
    </citation>
    <scope>NUCLEOTIDE SEQUENCE [LARGE SCALE GENOMIC DNA]</scope>
    <source>
        <strain evidence="4">CBS 304.66</strain>
    </source>
</reference>
<feature type="transmembrane region" description="Helical" evidence="2">
    <location>
        <begin position="260"/>
        <end position="281"/>
    </location>
</feature>
<keyword evidence="2" id="KW-1133">Transmembrane helix</keyword>
<dbReference type="Pfam" id="PF20246">
    <property type="entry name" value="DUF6601"/>
    <property type="match status" value="1"/>
</dbReference>
<proteinExistence type="predicted"/>
<gene>
    <name evidence="3" type="ORF">CC78DRAFT_550480</name>
</gene>
<keyword evidence="4" id="KW-1185">Reference proteome</keyword>
<dbReference type="OrthoDB" id="5086500at2759"/>
<dbReference type="PANTHER" id="PTHR34414">
    <property type="entry name" value="HET DOMAIN-CONTAINING PROTEIN-RELATED"/>
    <property type="match status" value="1"/>
</dbReference>
<keyword evidence="2" id="KW-0812">Transmembrane</keyword>
<accession>A0A9P4NBH0</accession>
<keyword evidence="2" id="KW-0472">Membrane</keyword>
<sequence length="352" mass="40229">MTPDAGPERMEANLAPTKTSSRDAAPGALPESQGTGASAGVARLAAAYINSLPTIFKTENGQIELVEGDIKGFLEKELDLSRLNIIHGHLWMAGRPLRAHPLHRYKLMGFELLHTQQMDLHLLKFSNKLLVKPLPEWMLSYDFWKEHICGSEKSHLYKSASGFIVSWVWLLCTPLDLKLAHDQSLLPSFVTWHWWKDFIQDFYKHIDMNALDQVNMRYHFGDLRLGRINSIYRSRFLFTHFVRGYLYGYNRYAVFFQRNFGWILVVFVFFSLVLSAMQVGIGVEPAAGSMAFIRASYGFVVFSMVSVAGVLGSVGLLFFYIYFYNMAKAISHAKSERKRRKLLADKRKAKAP</sequence>
<comment type="caution">
    <text evidence="3">The sequence shown here is derived from an EMBL/GenBank/DDBJ whole genome shotgun (WGS) entry which is preliminary data.</text>
</comment>